<evidence type="ECO:0000256" key="5">
    <source>
        <dbReference type="ARBA" id="ARBA00023098"/>
    </source>
</evidence>
<dbReference type="GO" id="GO:0016020">
    <property type="term" value="C:membrane"/>
    <property type="evidence" value="ECO:0007669"/>
    <property type="project" value="GOC"/>
</dbReference>
<comment type="subcellular location">
    <subcellularLocation>
        <location evidence="1">Endomembrane system</location>
        <topology evidence="1">Multi-pass membrane protein</topology>
    </subcellularLocation>
</comment>
<evidence type="ECO:0000256" key="7">
    <source>
        <dbReference type="SAM" id="Phobius"/>
    </source>
</evidence>
<feature type="transmembrane region" description="Helical" evidence="7">
    <location>
        <begin position="305"/>
        <end position="327"/>
    </location>
</feature>
<protein>
    <recommendedName>
        <fullName evidence="8">Fatty acid hydroxylase domain-containing protein</fullName>
    </recommendedName>
</protein>
<evidence type="ECO:0000256" key="6">
    <source>
        <dbReference type="ARBA" id="ARBA00023136"/>
    </source>
</evidence>
<dbReference type="Pfam" id="PF04116">
    <property type="entry name" value="FA_hydroxylase"/>
    <property type="match status" value="1"/>
</dbReference>
<keyword evidence="6 7" id="KW-0472">Membrane</keyword>
<dbReference type="PANTHER" id="PTHR21624:SF1">
    <property type="entry name" value="ALKYLGLYCEROL MONOOXYGENASE"/>
    <property type="match status" value="1"/>
</dbReference>
<organism evidence="9">
    <name type="scientific">marine metagenome</name>
    <dbReference type="NCBI Taxonomy" id="408172"/>
    <lineage>
        <taxon>unclassified sequences</taxon>
        <taxon>metagenomes</taxon>
        <taxon>ecological metagenomes</taxon>
    </lineage>
</organism>
<dbReference type="EMBL" id="UINC01002532">
    <property type="protein sequence ID" value="SUZ97691.1"/>
    <property type="molecule type" value="Genomic_DNA"/>
</dbReference>
<feature type="transmembrane region" description="Helical" evidence="7">
    <location>
        <begin position="145"/>
        <end position="168"/>
    </location>
</feature>
<dbReference type="AlphaFoldDB" id="A0A381S2Z0"/>
<evidence type="ECO:0000313" key="9">
    <source>
        <dbReference type="EMBL" id="SUZ97691.1"/>
    </source>
</evidence>
<reference evidence="9" key="1">
    <citation type="submission" date="2018-05" db="EMBL/GenBank/DDBJ databases">
        <authorList>
            <person name="Lanie J.A."/>
            <person name="Ng W.-L."/>
            <person name="Kazmierczak K.M."/>
            <person name="Andrzejewski T.M."/>
            <person name="Davidsen T.M."/>
            <person name="Wayne K.J."/>
            <person name="Tettelin H."/>
            <person name="Glass J.I."/>
            <person name="Rusch D."/>
            <person name="Podicherti R."/>
            <person name="Tsui H.-C.T."/>
            <person name="Winkler M.E."/>
        </authorList>
    </citation>
    <scope>NUCLEOTIDE SEQUENCE</scope>
</reference>
<evidence type="ECO:0000259" key="8">
    <source>
        <dbReference type="Pfam" id="PF04116"/>
    </source>
</evidence>
<dbReference type="GO" id="GO:0006643">
    <property type="term" value="P:membrane lipid metabolic process"/>
    <property type="evidence" value="ECO:0007669"/>
    <property type="project" value="TreeGrafter"/>
</dbReference>
<feature type="transmembrane region" description="Helical" evidence="7">
    <location>
        <begin position="357"/>
        <end position="375"/>
    </location>
</feature>
<feature type="transmembrane region" description="Helical" evidence="7">
    <location>
        <begin position="333"/>
        <end position="350"/>
    </location>
</feature>
<dbReference type="GO" id="GO:0005783">
    <property type="term" value="C:endoplasmic reticulum"/>
    <property type="evidence" value="ECO:0007669"/>
    <property type="project" value="TreeGrafter"/>
</dbReference>
<gene>
    <name evidence="9" type="ORF">METZ01_LOCUS50545</name>
</gene>
<evidence type="ECO:0000256" key="2">
    <source>
        <dbReference type="ARBA" id="ARBA00022692"/>
    </source>
</evidence>
<feature type="domain" description="Fatty acid hydroxylase" evidence="8">
    <location>
        <begin position="83"/>
        <end position="217"/>
    </location>
</feature>
<dbReference type="PANTHER" id="PTHR21624">
    <property type="entry name" value="STEROL DESATURASE-RELATED PROTEIN"/>
    <property type="match status" value="1"/>
</dbReference>
<evidence type="ECO:0000256" key="4">
    <source>
        <dbReference type="ARBA" id="ARBA00023002"/>
    </source>
</evidence>
<dbReference type="GO" id="GO:0005506">
    <property type="term" value="F:iron ion binding"/>
    <property type="evidence" value="ECO:0007669"/>
    <property type="project" value="InterPro"/>
</dbReference>
<keyword evidence="3 7" id="KW-1133">Transmembrane helix</keyword>
<feature type="transmembrane region" description="Helical" evidence="7">
    <location>
        <begin position="7"/>
        <end position="26"/>
    </location>
</feature>
<dbReference type="GO" id="GO:0008610">
    <property type="term" value="P:lipid biosynthetic process"/>
    <property type="evidence" value="ECO:0007669"/>
    <property type="project" value="InterPro"/>
</dbReference>
<evidence type="ECO:0000256" key="3">
    <source>
        <dbReference type="ARBA" id="ARBA00022989"/>
    </source>
</evidence>
<proteinExistence type="predicted"/>
<name>A0A381S2Z0_9ZZZZ</name>
<dbReference type="GO" id="GO:0050479">
    <property type="term" value="F:glyceryl-ether monooxygenase activity"/>
    <property type="evidence" value="ECO:0007669"/>
    <property type="project" value="TreeGrafter"/>
</dbReference>
<accession>A0A381S2Z0</accession>
<keyword evidence="2 7" id="KW-0812">Transmembrane</keyword>
<evidence type="ECO:0000256" key="1">
    <source>
        <dbReference type="ARBA" id="ARBA00004127"/>
    </source>
</evidence>
<sequence length="420" mass="48842">VSFYIKSLFYAIPTFMVLIVLEAIVARLKGVNINRSADVISSLSSGITNTIRDAIKFTFAIVTYSWLVDRITVYKLEPYWLAVVVAFLVKDFSGYCVHRLNHRVNILWNRHLIHHSSEDFNLSCALRQSISNTIKFSAVFMIPGALLGVPASIFAIMGPIHLFMQLWYHTQMIRKMGPLEYVLVTPSHHRVHHAINPEYIDKNYGQILIIWDKMFGTFQPELDYVKPVYGTLNQAKTWNPILINYKYIWQLITDAWRTESFVDKIKIWFMPTGWRPEDVSKIYPSKKIKDSGKQIKYNTQNSSGLIFFCWTQLFFSVAFMFHLFIVLHNTEPLFNYLYAIFIFVSIFSYTSLLDNSSYAWIAEACKLVLGISIIYSQDYNWYNLEGVYIYPVVIILVGSFLCSLYLQNGNKRKVPDLYIS</sequence>
<dbReference type="InterPro" id="IPR051689">
    <property type="entry name" value="Sterol_desaturase/TMEM195"/>
</dbReference>
<feature type="transmembrane region" description="Helical" evidence="7">
    <location>
        <begin position="387"/>
        <end position="406"/>
    </location>
</feature>
<keyword evidence="5" id="KW-0443">Lipid metabolism</keyword>
<keyword evidence="4" id="KW-0560">Oxidoreductase</keyword>
<dbReference type="InterPro" id="IPR006694">
    <property type="entry name" value="Fatty_acid_hydroxylase"/>
</dbReference>
<feature type="non-terminal residue" evidence="9">
    <location>
        <position position="1"/>
    </location>
</feature>